<dbReference type="InParanoid" id="A0A1E7FW93"/>
<keyword evidence="3" id="KW-1185">Reference proteome</keyword>
<dbReference type="KEGG" id="fcy:FRACYDRAFT_232588"/>
<evidence type="ECO:0000313" key="2">
    <source>
        <dbReference type="EMBL" id="OEU22429.1"/>
    </source>
</evidence>
<protein>
    <submittedName>
        <fullName evidence="2">Uncharacterized protein</fullName>
    </submittedName>
</protein>
<name>A0A1E7FW93_9STRA</name>
<evidence type="ECO:0000313" key="3">
    <source>
        <dbReference type="Proteomes" id="UP000095751"/>
    </source>
</evidence>
<reference evidence="2 3" key="1">
    <citation type="submission" date="2016-09" db="EMBL/GenBank/DDBJ databases">
        <title>Extensive genetic diversity and differential bi-allelic expression allows diatom success in the polar Southern Ocean.</title>
        <authorList>
            <consortium name="DOE Joint Genome Institute"/>
            <person name="Mock T."/>
            <person name="Otillar R.P."/>
            <person name="Strauss J."/>
            <person name="Dupont C."/>
            <person name="Frickenhaus S."/>
            <person name="Maumus F."/>
            <person name="Mcmullan M."/>
            <person name="Sanges R."/>
            <person name="Schmutz J."/>
            <person name="Toseland A."/>
            <person name="Valas R."/>
            <person name="Veluchamy A."/>
            <person name="Ward B.J."/>
            <person name="Allen A."/>
            <person name="Barry K."/>
            <person name="Falciatore A."/>
            <person name="Ferrante M."/>
            <person name="Fortunato A.E."/>
            <person name="Gloeckner G."/>
            <person name="Gruber A."/>
            <person name="Hipkin R."/>
            <person name="Janech M."/>
            <person name="Kroth P."/>
            <person name="Leese F."/>
            <person name="Lindquist E."/>
            <person name="Lyon B.R."/>
            <person name="Martin J."/>
            <person name="Mayer C."/>
            <person name="Parker M."/>
            <person name="Quesneville H."/>
            <person name="Raymond J."/>
            <person name="Uhlig C."/>
            <person name="Valentin K.U."/>
            <person name="Worden A.Z."/>
            <person name="Armbrust E.V."/>
            <person name="Bowler C."/>
            <person name="Green B."/>
            <person name="Moulton V."/>
            <person name="Van Oosterhout C."/>
            <person name="Grigoriev I."/>
        </authorList>
    </citation>
    <scope>NUCLEOTIDE SEQUENCE [LARGE SCALE GENOMIC DNA]</scope>
    <source>
        <strain evidence="2 3">CCMP1102</strain>
    </source>
</reference>
<dbReference type="OrthoDB" id="53569at2759"/>
<accession>A0A1E7FW93</accession>
<evidence type="ECO:0000256" key="1">
    <source>
        <dbReference type="SAM" id="MobiDB-lite"/>
    </source>
</evidence>
<organism evidence="2 3">
    <name type="scientific">Fragilariopsis cylindrus CCMP1102</name>
    <dbReference type="NCBI Taxonomy" id="635003"/>
    <lineage>
        <taxon>Eukaryota</taxon>
        <taxon>Sar</taxon>
        <taxon>Stramenopiles</taxon>
        <taxon>Ochrophyta</taxon>
        <taxon>Bacillariophyta</taxon>
        <taxon>Bacillariophyceae</taxon>
        <taxon>Bacillariophycidae</taxon>
        <taxon>Bacillariales</taxon>
        <taxon>Bacillariaceae</taxon>
        <taxon>Fragilariopsis</taxon>
    </lineage>
</organism>
<dbReference type="Proteomes" id="UP000095751">
    <property type="component" value="Unassembled WGS sequence"/>
</dbReference>
<feature type="compositionally biased region" description="Basic and acidic residues" evidence="1">
    <location>
        <begin position="94"/>
        <end position="107"/>
    </location>
</feature>
<sequence>MGGLGLLLGESLPDTIKIEHVFTLKFGASGSKWEKPLRRWIDNWFDLTKNYSESFQFIAAGIGSYYFFLGISKVIQASRSGGSNDNNSKSTKKKDKDKQHKDKDKGDVSVQNRTKTIKISNDMHPSATSILFDPAPSSNSDQIV</sequence>
<dbReference type="EMBL" id="KV784353">
    <property type="protein sequence ID" value="OEU22429.1"/>
    <property type="molecule type" value="Genomic_DNA"/>
</dbReference>
<proteinExistence type="predicted"/>
<feature type="compositionally biased region" description="Polar residues" evidence="1">
    <location>
        <begin position="109"/>
        <end position="119"/>
    </location>
</feature>
<feature type="region of interest" description="Disordered" evidence="1">
    <location>
        <begin position="78"/>
        <end position="144"/>
    </location>
</feature>
<gene>
    <name evidence="2" type="ORF">FRACYDRAFT_232588</name>
</gene>
<dbReference type="AlphaFoldDB" id="A0A1E7FW93"/>